<evidence type="ECO:0000313" key="1">
    <source>
        <dbReference type="EMBL" id="JAH13258.1"/>
    </source>
</evidence>
<protein>
    <submittedName>
        <fullName evidence="1">Uncharacterized protein</fullName>
    </submittedName>
</protein>
<accession>A0A0E9QAZ8</accession>
<dbReference type="EMBL" id="GBXM01095319">
    <property type="protein sequence ID" value="JAH13258.1"/>
    <property type="molecule type" value="Transcribed_RNA"/>
</dbReference>
<sequence length="33" mass="3651">MEQSTERCFMKTCATVLKTQTGAKVHLPTGQQP</sequence>
<proteinExistence type="predicted"/>
<organism evidence="1">
    <name type="scientific">Anguilla anguilla</name>
    <name type="common">European freshwater eel</name>
    <name type="synonym">Muraena anguilla</name>
    <dbReference type="NCBI Taxonomy" id="7936"/>
    <lineage>
        <taxon>Eukaryota</taxon>
        <taxon>Metazoa</taxon>
        <taxon>Chordata</taxon>
        <taxon>Craniata</taxon>
        <taxon>Vertebrata</taxon>
        <taxon>Euteleostomi</taxon>
        <taxon>Actinopterygii</taxon>
        <taxon>Neopterygii</taxon>
        <taxon>Teleostei</taxon>
        <taxon>Anguilliformes</taxon>
        <taxon>Anguillidae</taxon>
        <taxon>Anguilla</taxon>
    </lineage>
</organism>
<name>A0A0E9QAZ8_ANGAN</name>
<reference evidence="1" key="2">
    <citation type="journal article" date="2015" name="Fish Shellfish Immunol.">
        <title>Early steps in the European eel (Anguilla anguilla)-Vibrio vulnificus interaction in the gills: Role of the RtxA13 toxin.</title>
        <authorList>
            <person name="Callol A."/>
            <person name="Pajuelo D."/>
            <person name="Ebbesson L."/>
            <person name="Teles M."/>
            <person name="MacKenzie S."/>
            <person name="Amaro C."/>
        </authorList>
    </citation>
    <scope>NUCLEOTIDE SEQUENCE</scope>
</reference>
<dbReference type="AlphaFoldDB" id="A0A0E9QAZ8"/>
<reference evidence="1" key="1">
    <citation type="submission" date="2014-11" db="EMBL/GenBank/DDBJ databases">
        <authorList>
            <person name="Amaro Gonzalez C."/>
        </authorList>
    </citation>
    <scope>NUCLEOTIDE SEQUENCE</scope>
</reference>